<gene>
    <name evidence="3" type="ORF">Sviol_07490</name>
</gene>
<comment type="caution">
    <text evidence="3">The sequence shown here is derived from an EMBL/GenBank/DDBJ whole genome shotgun (WGS) entry which is preliminary data.</text>
</comment>
<evidence type="ECO:0000256" key="2">
    <source>
        <dbReference type="SAM" id="SignalP"/>
    </source>
</evidence>
<dbReference type="RefSeq" id="WP_189960322.1">
    <property type="nucleotide sequence ID" value="NZ_BMUA01000001.1"/>
</dbReference>
<protein>
    <recommendedName>
        <fullName evidence="5">Lipoprotein</fullName>
    </recommendedName>
</protein>
<feature type="compositionally biased region" description="Low complexity" evidence="1">
    <location>
        <begin position="35"/>
        <end position="73"/>
    </location>
</feature>
<evidence type="ECO:0008006" key="5">
    <source>
        <dbReference type="Google" id="ProtNLM"/>
    </source>
</evidence>
<evidence type="ECO:0000313" key="4">
    <source>
        <dbReference type="Proteomes" id="UP001050808"/>
    </source>
</evidence>
<proteinExistence type="predicted"/>
<name>A0ABQ3QGD7_9ACTN</name>
<feature type="chain" id="PRO_5047400765" description="Lipoprotein" evidence="2">
    <location>
        <begin position="28"/>
        <end position="160"/>
    </location>
</feature>
<keyword evidence="4" id="KW-1185">Reference proteome</keyword>
<dbReference type="PROSITE" id="PS51257">
    <property type="entry name" value="PROKAR_LIPOPROTEIN"/>
    <property type="match status" value="1"/>
</dbReference>
<reference evidence="3" key="1">
    <citation type="submission" date="2024-05" db="EMBL/GenBank/DDBJ databases">
        <title>Whole genome shotgun sequence of Streptomyces violascens NBRC 12920.</title>
        <authorList>
            <person name="Komaki H."/>
            <person name="Tamura T."/>
        </authorList>
    </citation>
    <scope>NUCLEOTIDE SEQUENCE</scope>
    <source>
        <strain evidence="3">NBRC 12920</strain>
    </source>
</reference>
<evidence type="ECO:0000256" key="1">
    <source>
        <dbReference type="SAM" id="MobiDB-lite"/>
    </source>
</evidence>
<dbReference type="EMBL" id="BNDY01000002">
    <property type="protein sequence ID" value="GHI36341.1"/>
    <property type="molecule type" value="Genomic_DNA"/>
</dbReference>
<keyword evidence="2" id="KW-0732">Signal</keyword>
<dbReference type="Proteomes" id="UP001050808">
    <property type="component" value="Unassembled WGS sequence"/>
</dbReference>
<feature type="region of interest" description="Disordered" evidence="1">
    <location>
        <begin position="25"/>
        <end position="79"/>
    </location>
</feature>
<organism evidence="3 4">
    <name type="scientific">Streptomyces violascens</name>
    <dbReference type="NCBI Taxonomy" id="67381"/>
    <lineage>
        <taxon>Bacteria</taxon>
        <taxon>Bacillati</taxon>
        <taxon>Actinomycetota</taxon>
        <taxon>Actinomycetes</taxon>
        <taxon>Kitasatosporales</taxon>
        <taxon>Streptomycetaceae</taxon>
        <taxon>Streptomyces</taxon>
    </lineage>
</organism>
<accession>A0ABQ3QGD7</accession>
<evidence type="ECO:0000313" key="3">
    <source>
        <dbReference type="EMBL" id="GHI36341.1"/>
    </source>
</evidence>
<sequence>MHRFLRTTGLASMGLAGVLLVSGCSGGSDKASDEPPSGKGPAASSSPAKTPAGPGSSTPGQGTGHATPPATGGSVDGDWVAVTQGKPVALVVKGKNASVLGEHLCSGTANSAAGSATLLLTCPDGNTARTKGTARLNGSTLEVTWSGGGKDEFTRNKTSR</sequence>
<feature type="signal peptide" evidence="2">
    <location>
        <begin position="1"/>
        <end position="27"/>
    </location>
</feature>